<gene>
    <name evidence="1" type="ORF">HELGO_WM78817</name>
</gene>
<name>A0A6S6SME6_9GAMM</name>
<protein>
    <submittedName>
        <fullName evidence="1">Amidoligase enzyme</fullName>
    </submittedName>
</protein>
<proteinExistence type="predicted"/>
<accession>A0A6S6SME6</accession>
<sequence length="233" mass="25517">MQAAPEISEAMDVLDWKMGVEVELLAPKGRSRYDLALAIARSCSGTVNSFFHPQSEPSKVPGAPVFENLTLGFEVLDAQGDLLVCCVDDLTLQHDLDRKQAAKDGWYRIVSDDMRFLRLIMQQARANAPLPEVLEPVAKLFGSELARNPDGMVRLSDDRGVSIAIAAPLPGERERPCELVTAPIADKHHQRLHALLSIADALRFYAPVEGATHIHFDAEPLCHAPVLANLVAL</sequence>
<dbReference type="AlphaFoldDB" id="A0A6S6SME6"/>
<dbReference type="InterPro" id="IPR022025">
    <property type="entry name" value="Amidoligase_2"/>
</dbReference>
<dbReference type="GO" id="GO:0016874">
    <property type="term" value="F:ligase activity"/>
    <property type="evidence" value="ECO:0007669"/>
    <property type="project" value="UniProtKB-KW"/>
</dbReference>
<organism evidence="1">
    <name type="scientific">uncultured Thiotrichaceae bacterium</name>
    <dbReference type="NCBI Taxonomy" id="298394"/>
    <lineage>
        <taxon>Bacteria</taxon>
        <taxon>Pseudomonadati</taxon>
        <taxon>Pseudomonadota</taxon>
        <taxon>Gammaproteobacteria</taxon>
        <taxon>Thiotrichales</taxon>
        <taxon>Thiotrichaceae</taxon>
        <taxon>environmental samples</taxon>
    </lineage>
</organism>
<dbReference type="EMBL" id="CACVAV010000096">
    <property type="protein sequence ID" value="CAA6805951.1"/>
    <property type="molecule type" value="Genomic_DNA"/>
</dbReference>
<reference evidence="1" key="1">
    <citation type="submission" date="2020-01" db="EMBL/GenBank/DDBJ databases">
        <authorList>
            <person name="Meier V. D."/>
            <person name="Meier V D."/>
        </authorList>
    </citation>
    <scope>NUCLEOTIDE SEQUENCE</scope>
    <source>
        <strain evidence="1">HLG_WM_MAG_08</strain>
    </source>
</reference>
<dbReference type="Pfam" id="PF12224">
    <property type="entry name" value="Amidoligase_2"/>
    <property type="match status" value="1"/>
</dbReference>
<keyword evidence="1" id="KW-0436">Ligase</keyword>
<evidence type="ECO:0000313" key="1">
    <source>
        <dbReference type="EMBL" id="CAA6805951.1"/>
    </source>
</evidence>
<feature type="non-terminal residue" evidence="1">
    <location>
        <position position="233"/>
    </location>
</feature>